<feature type="region of interest" description="Disordered" evidence="7">
    <location>
        <begin position="414"/>
        <end position="451"/>
    </location>
</feature>
<dbReference type="Pfam" id="PF02518">
    <property type="entry name" value="HATPase_c"/>
    <property type="match status" value="1"/>
</dbReference>
<dbReference type="Gene3D" id="3.30.450.40">
    <property type="match status" value="1"/>
</dbReference>
<dbReference type="InterPro" id="IPR036097">
    <property type="entry name" value="HisK_dim/P_sf"/>
</dbReference>
<dbReference type="EC" id="2.7.13.3" evidence="2"/>
<evidence type="ECO:0000259" key="9">
    <source>
        <dbReference type="PROSITE" id="PS50110"/>
    </source>
</evidence>
<dbReference type="Gene3D" id="1.10.287.130">
    <property type="match status" value="1"/>
</dbReference>
<evidence type="ECO:0000313" key="10">
    <source>
        <dbReference type="EMBL" id="KAK6000373.1"/>
    </source>
</evidence>
<keyword evidence="5" id="KW-0418">Kinase</keyword>
<feature type="region of interest" description="Disordered" evidence="7">
    <location>
        <begin position="690"/>
        <end position="711"/>
    </location>
</feature>
<dbReference type="InterPro" id="IPR001789">
    <property type="entry name" value="Sig_transdc_resp-reg_receiver"/>
</dbReference>
<keyword evidence="11" id="KW-1185">Reference proteome</keyword>
<comment type="caution">
    <text evidence="10">The sequence shown here is derived from an EMBL/GenBank/DDBJ whole genome shotgun (WGS) entry which is preliminary data.</text>
</comment>
<organism evidence="10 11">
    <name type="scientific">Aureobasidium pullulans</name>
    <name type="common">Black yeast</name>
    <name type="synonym">Pullularia pullulans</name>
    <dbReference type="NCBI Taxonomy" id="5580"/>
    <lineage>
        <taxon>Eukaryota</taxon>
        <taxon>Fungi</taxon>
        <taxon>Dikarya</taxon>
        <taxon>Ascomycota</taxon>
        <taxon>Pezizomycotina</taxon>
        <taxon>Dothideomycetes</taxon>
        <taxon>Dothideomycetidae</taxon>
        <taxon>Dothideales</taxon>
        <taxon>Saccotheciaceae</taxon>
        <taxon>Aureobasidium</taxon>
    </lineage>
</organism>
<reference evidence="10 11" key="1">
    <citation type="submission" date="2023-11" db="EMBL/GenBank/DDBJ databases">
        <title>Draft genome sequence and annotation of the polyextremotolerant black yeast-like fungus Aureobasidium pullulans NRRL 62042.</title>
        <authorList>
            <person name="Dielentheis-Frenken M.R.E."/>
            <person name="Wibberg D."/>
            <person name="Blank L.M."/>
            <person name="Tiso T."/>
        </authorList>
    </citation>
    <scope>NUCLEOTIDE SEQUENCE [LARGE SCALE GENOMIC DNA]</scope>
    <source>
        <strain evidence="10 11">NRRL 62042</strain>
    </source>
</reference>
<feature type="region of interest" description="Disordered" evidence="7">
    <location>
        <begin position="508"/>
        <end position="545"/>
    </location>
</feature>
<dbReference type="SUPFAM" id="SSF47384">
    <property type="entry name" value="Homodimeric domain of signal transducing histidine kinase"/>
    <property type="match status" value="1"/>
</dbReference>
<evidence type="ECO:0000256" key="2">
    <source>
        <dbReference type="ARBA" id="ARBA00012438"/>
    </source>
</evidence>
<feature type="domain" description="Response regulatory" evidence="9">
    <location>
        <begin position="1149"/>
        <end position="1278"/>
    </location>
</feature>
<dbReference type="CDD" id="cd00082">
    <property type="entry name" value="HisKA"/>
    <property type="match status" value="1"/>
</dbReference>
<dbReference type="InterPro" id="IPR003661">
    <property type="entry name" value="HisK_dim/P_dom"/>
</dbReference>
<proteinExistence type="predicted"/>
<dbReference type="SUPFAM" id="SSF52172">
    <property type="entry name" value="CheY-like"/>
    <property type="match status" value="1"/>
</dbReference>
<dbReference type="PROSITE" id="PS50109">
    <property type="entry name" value="HIS_KIN"/>
    <property type="match status" value="1"/>
</dbReference>
<dbReference type="InterPro" id="IPR029016">
    <property type="entry name" value="GAF-like_dom_sf"/>
</dbReference>
<feature type="domain" description="Histidine kinase" evidence="8">
    <location>
        <begin position="627"/>
        <end position="887"/>
    </location>
</feature>
<feature type="modified residue" description="4-aspartylphosphate" evidence="6">
    <location>
        <position position="1208"/>
    </location>
</feature>
<accession>A0ABR0T7G0</accession>
<dbReference type="InterPro" id="IPR003594">
    <property type="entry name" value="HATPase_dom"/>
</dbReference>
<gene>
    <name evidence="10" type="ORF">QM012_003619</name>
</gene>
<dbReference type="SMART" id="SM00388">
    <property type="entry name" value="HisKA"/>
    <property type="match status" value="1"/>
</dbReference>
<feature type="compositionally biased region" description="Low complexity" evidence="7">
    <location>
        <begin position="520"/>
        <end position="529"/>
    </location>
</feature>
<dbReference type="SMART" id="SM00448">
    <property type="entry name" value="REC"/>
    <property type="match status" value="1"/>
</dbReference>
<comment type="catalytic activity">
    <reaction evidence="1">
        <text>ATP + protein L-histidine = ADP + protein N-phospho-L-histidine.</text>
        <dbReference type="EC" id="2.7.13.3"/>
    </reaction>
</comment>
<dbReference type="SUPFAM" id="SSF55781">
    <property type="entry name" value="GAF domain-like"/>
    <property type="match status" value="1"/>
</dbReference>
<evidence type="ECO:0000256" key="6">
    <source>
        <dbReference type="PROSITE-ProRule" id="PRU00169"/>
    </source>
</evidence>
<dbReference type="Proteomes" id="UP001341245">
    <property type="component" value="Unassembled WGS sequence"/>
</dbReference>
<dbReference type="SUPFAM" id="SSF55874">
    <property type="entry name" value="ATPase domain of HSP90 chaperone/DNA topoisomerase II/histidine kinase"/>
    <property type="match status" value="1"/>
</dbReference>
<dbReference type="PROSITE" id="PS50110">
    <property type="entry name" value="RESPONSE_REGULATORY"/>
    <property type="match status" value="1"/>
</dbReference>
<dbReference type="EMBL" id="JASGXD010000017">
    <property type="protein sequence ID" value="KAK6000373.1"/>
    <property type="molecule type" value="Genomic_DNA"/>
</dbReference>
<feature type="compositionally biased region" description="Polar residues" evidence="7">
    <location>
        <begin position="690"/>
        <end position="708"/>
    </location>
</feature>
<evidence type="ECO:0000256" key="5">
    <source>
        <dbReference type="ARBA" id="ARBA00022777"/>
    </source>
</evidence>
<dbReference type="Pfam" id="PF00512">
    <property type="entry name" value="HisKA"/>
    <property type="match status" value="1"/>
</dbReference>
<dbReference type="PANTHER" id="PTHR43047">
    <property type="entry name" value="TWO-COMPONENT HISTIDINE PROTEIN KINASE"/>
    <property type="match status" value="1"/>
</dbReference>
<dbReference type="InterPro" id="IPR036890">
    <property type="entry name" value="HATPase_C_sf"/>
</dbReference>
<evidence type="ECO:0000256" key="3">
    <source>
        <dbReference type="ARBA" id="ARBA00022553"/>
    </source>
</evidence>
<feature type="compositionally biased region" description="Basic and acidic residues" evidence="7">
    <location>
        <begin position="442"/>
        <end position="451"/>
    </location>
</feature>
<dbReference type="Gene3D" id="3.40.50.2300">
    <property type="match status" value="1"/>
</dbReference>
<keyword evidence="4" id="KW-0808">Transferase</keyword>
<dbReference type="InterPro" id="IPR005467">
    <property type="entry name" value="His_kinase_dom"/>
</dbReference>
<keyword evidence="3 6" id="KW-0597">Phosphoprotein</keyword>
<feature type="region of interest" description="Disordered" evidence="7">
    <location>
        <begin position="1049"/>
        <end position="1147"/>
    </location>
</feature>
<evidence type="ECO:0000313" key="11">
    <source>
        <dbReference type="Proteomes" id="UP001341245"/>
    </source>
</evidence>
<feature type="compositionally biased region" description="Polar residues" evidence="7">
    <location>
        <begin position="1055"/>
        <end position="1068"/>
    </location>
</feature>
<name>A0ABR0T7G0_AURPU</name>
<evidence type="ECO:0000256" key="1">
    <source>
        <dbReference type="ARBA" id="ARBA00000085"/>
    </source>
</evidence>
<evidence type="ECO:0000256" key="7">
    <source>
        <dbReference type="SAM" id="MobiDB-lite"/>
    </source>
</evidence>
<protein>
    <recommendedName>
        <fullName evidence="2">histidine kinase</fullName>
        <ecNumber evidence="2">2.7.13.3</ecNumber>
    </recommendedName>
</protein>
<dbReference type="PANTHER" id="PTHR43047:SF72">
    <property type="entry name" value="OSMOSENSING HISTIDINE PROTEIN KINASE SLN1"/>
    <property type="match status" value="1"/>
</dbReference>
<dbReference type="InterPro" id="IPR011006">
    <property type="entry name" value="CheY-like_superfamily"/>
</dbReference>
<dbReference type="SMART" id="SM00387">
    <property type="entry name" value="HATPase_c"/>
    <property type="match status" value="1"/>
</dbReference>
<sequence length="1285" mass="141636">MSATVDVEAMSPQDRSRYERKREHEFYSYYEPLRILAGPDIRWTDPSSPESIAEHNPTSSTDKALTAFCQLAALRLKARRAMIFCFDSQHAYILGEATQTLSFEDDDIHDNGDNLWLGMTKLPRGYSVCEHTVNLPRTNRGSNANDETASKIHIVNDLREDSRFCDQPYVAGGIKARFYAGVPITTAKGYNIGAFSSSDKKIEANNNCASILDDHPRDGLESKDVRFIQEMSSLVMEHLEMLKARAEQRRGTLMVKALNSFMENEPGVREEAIKPPPATTKTLDAIAQATEIANAEGVDSSEHVIEQLTLQHKLEDENALLTTGRTLNSIVAETTSNKAPMTPEIVRPSMSRRDSTKSNTGLVIKKEDDPLKTRDQVASSAMQSAADYIRTAVGADGVLFLDASMSNFGELADEEAMENPRPGRESDLFTSDTEGAGSATDTVDKSHNQEDVSKPCSVFGASYGLVPANFTPPHAEIPKKLLQSLLRCHKHGKVFLYGAEGDYTSDTHTSDGSGFVDIQSTSMTSSSGRSSKDSSFQRRKRSTRSALGKKLGALFPQARSLMLLGLWNMSRDRWDAGCIVYSNSPIRVFSLESEMCYLKAFCDVITAKIGRLDMEMSHKVKSDFMSSISHELRSPLHGILGTAEFVHDQIHDDETAEMISQIQVCGQTLLDVVDHLLDFSKVNSVSKHNRKQLQTGIDQRNRNRSNGLGRTETLGGMVVEKTNVLLDELTEEVIDTAVYSFCCSKDSKTLDQRKVTVVTDIDPSALSLSCVIAVGAWKRLCINLINNSLKYTERGYIVASLKLMPPGDKQKRSRVRLTITDSGKGISKEFMTSQLFRAFAQEDDLSEGTGLGMSMVAKIVKNLGGHIDVQSKKGVGTTVSVTMPLDVKGTGDAQRIRNRTLSSEPTMISMHCLGFAPTEPHREKTIMAGRDFQIDTIRKSCRQLNVTVSPSSWSAPNSFDLAMVTEEDVPELLRLLQPTLIRTPHADSDTIRAVRTKPLLVICRNCRSRREMKESALNQLVHGHIEFVSQPCGPHKLAAAIRRCFSDTPNDDSWSENSPTPQASSLQRPSDPGFPFPARRPSEDVNTQTPRPPLPESFRKNSQDNKPSSLPKDSPLDGFERNTTATITTKTTPHKASRPIAETDPSKPTLLLVDDNAVNLRLITAYAKKHGHAKLTATNGLEAFEAYKAAALGNTNSTTPKPEVVLMDISMPVMDGFEATRQIRAFERSNDITPATIIALTGLGSAEAQEEAFVSGIDLFLTKPIKLDKLTKSLNDIREGNVQQT</sequence>
<dbReference type="CDD" id="cd17546">
    <property type="entry name" value="REC_hyHK_CKI1_RcsC-like"/>
    <property type="match status" value="1"/>
</dbReference>
<dbReference type="PRINTS" id="PR00344">
    <property type="entry name" value="BCTRLSENSOR"/>
</dbReference>
<dbReference type="Pfam" id="PF00072">
    <property type="entry name" value="Response_reg"/>
    <property type="match status" value="1"/>
</dbReference>
<evidence type="ECO:0000256" key="4">
    <source>
        <dbReference type="ARBA" id="ARBA00022679"/>
    </source>
</evidence>
<dbReference type="Gene3D" id="3.30.565.10">
    <property type="entry name" value="Histidine kinase-like ATPase, C-terminal domain"/>
    <property type="match status" value="1"/>
</dbReference>
<evidence type="ECO:0000259" key="8">
    <source>
        <dbReference type="PROSITE" id="PS50109"/>
    </source>
</evidence>
<dbReference type="InterPro" id="IPR004358">
    <property type="entry name" value="Sig_transdc_His_kin-like_C"/>
</dbReference>